<organism evidence="2 3">
    <name type="scientific">Gongylonema pulchrum</name>
    <dbReference type="NCBI Taxonomy" id="637853"/>
    <lineage>
        <taxon>Eukaryota</taxon>
        <taxon>Metazoa</taxon>
        <taxon>Ecdysozoa</taxon>
        <taxon>Nematoda</taxon>
        <taxon>Chromadorea</taxon>
        <taxon>Rhabditida</taxon>
        <taxon>Spirurina</taxon>
        <taxon>Spiruromorpha</taxon>
        <taxon>Spiruroidea</taxon>
        <taxon>Gongylonematidae</taxon>
        <taxon>Gongylonema</taxon>
    </lineage>
</organism>
<evidence type="ECO:0000256" key="1">
    <source>
        <dbReference type="SAM" id="MobiDB-lite"/>
    </source>
</evidence>
<sequence>MMGEKVTKQGQKFKPPEKYDDEKIEREIEELFKKRDAPALPQLVLETTDAAAEDEDDEGKSPYHTNIVFAHLDFSRSNSNATENLKRLL</sequence>
<feature type="region of interest" description="Disordered" evidence="1">
    <location>
        <begin position="1"/>
        <end position="21"/>
    </location>
</feature>
<dbReference type="AlphaFoldDB" id="A0A3P6PZ69"/>
<evidence type="ECO:0000313" key="2">
    <source>
        <dbReference type="EMBL" id="VDK41409.1"/>
    </source>
</evidence>
<protein>
    <submittedName>
        <fullName evidence="2">Uncharacterized protein</fullName>
    </submittedName>
</protein>
<dbReference type="OrthoDB" id="5858259at2759"/>
<gene>
    <name evidence="2" type="ORF">GPUH_LOCUS3891</name>
</gene>
<proteinExistence type="predicted"/>
<dbReference type="EMBL" id="UYRT01006959">
    <property type="protein sequence ID" value="VDK41409.1"/>
    <property type="molecule type" value="Genomic_DNA"/>
</dbReference>
<evidence type="ECO:0000313" key="3">
    <source>
        <dbReference type="Proteomes" id="UP000271098"/>
    </source>
</evidence>
<accession>A0A3P6PZ69</accession>
<keyword evidence="3" id="KW-1185">Reference proteome</keyword>
<name>A0A3P6PZ69_9BILA</name>
<reference evidence="2 3" key="1">
    <citation type="submission" date="2018-11" db="EMBL/GenBank/DDBJ databases">
        <authorList>
            <consortium name="Pathogen Informatics"/>
        </authorList>
    </citation>
    <scope>NUCLEOTIDE SEQUENCE [LARGE SCALE GENOMIC DNA]</scope>
</reference>
<dbReference type="Proteomes" id="UP000271098">
    <property type="component" value="Unassembled WGS sequence"/>
</dbReference>